<comment type="caution">
    <text evidence="2">The sequence shown here is derived from an EMBL/GenBank/DDBJ whole genome shotgun (WGS) entry which is preliminary data.</text>
</comment>
<name>A0A4Y2I5Z6_ARAVE</name>
<proteinExistence type="predicted"/>
<evidence type="ECO:0000313" key="3">
    <source>
        <dbReference type="Proteomes" id="UP000499080"/>
    </source>
</evidence>
<gene>
    <name evidence="2" type="ORF">AVEN_213170_1</name>
</gene>
<evidence type="ECO:0000259" key="1">
    <source>
        <dbReference type="Pfam" id="PF05699"/>
    </source>
</evidence>
<dbReference type="OrthoDB" id="8713663at2759"/>
<keyword evidence="3" id="KW-1185">Reference proteome</keyword>
<dbReference type="Proteomes" id="UP000499080">
    <property type="component" value="Unassembled WGS sequence"/>
</dbReference>
<dbReference type="EMBL" id="BGPR01002393">
    <property type="protein sequence ID" value="GBM72669.1"/>
    <property type="molecule type" value="Genomic_DNA"/>
</dbReference>
<evidence type="ECO:0000313" key="2">
    <source>
        <dbReference type="EMBL" id="GBM72669.1"/>
    </source>
</evidence>
<sequence length="117" mass="13640">MSLVLQKEVHKYHAASLWQPQQNEPVDNWWMEVKNSRQFPLLSNMVCAMLTCFHGPKVESHFNVMNSAITSETNKLSVELFDAIQIVNYELMFEKKSAVQLYKNKDYLKNKVDSVKS</sequence>
<protein>
    <recommendedName>
        <fullName evidence="1">HAT C-terminal dimerisation domain-containing protein</fullName>
    </recommendedName>
</protein>
<dbReference type="InterPro" id="IPR008906">
    <property type="entry name" value="HATC_C_dom"/>
</dbReference>
<organism evidence="2 3">
    <name type="scientific">Araneus ventricosus</name>
    <name type="common">Orbweaver spider</name>
    <name type="synonym">Epeira ventricosa</name>
    <dbReference type="NCBI Taxonomy" id="182803"/>
    <lineage>
        <taxon>Eukaryota</taxon>
        <taxon>Metazoa</taxon>
        <taxon>Ecdysozoa</taxon>
        <taxon>Arthropoda</taxon>
        <taxon>Chelicerata</taxon>
        <taxon>Arachnida</taxon>
        <taxon>Araneae</taxon>
        <taxon>Araneomorphae</taxon>
        <taxon>Entelegynae</taxon>
        <taxon>Araneoidea</taxon>
        <taxon>Araneidae</taxon>
        <taxon>Araneus</taxon>
    </lineage>
</organism>
<dbReference type="AlphaFoldDB" id="A0A4Y2I5Z6"/>
<accession>A0A4Y2I5Z6</accession>
<dbReference type="Pfam" id="PF05699">
    <property type="entry name" value="Dimer_Tnp_hAT"/>
    <property type="match status" value="1"/>
</dbReference>
<dbReference type="GO" id="GO:0046983">
    <property type="term" value="F:protein dimerization activity"/>
    <property type="evidence" value="ECO:0007669"/>
    <property type="project" value="InterPro"/>
</dbReference>
<reference evidence="2 3" key="1">
    <citation type="journal article" date="2019" name="Sci. Rep.">
        <title>Orb-weaving spider Araneus ventricosus genome elucidates the spidroin gene catalogue.</title>
        <authorList>
            <person name="Kono N."/>
            <person name="Nakamura H."/>
            <person name="Ohtoshi R."/>
            <person name="Moran D.A.P."/>
            <person name="Shinohara A."/>
            <person name="Yoshida Y."/>
            <person name="Fujiwara M."/>
            <person name="Mori M."/>
            <person name="Tomita M."/>
            <person name="Arakawa K."/>
        </authorList>
    </citation>
    <scope>NUCLEOTIDE SEQUENCE [LARGE SCALE GENOMIC DNA]</scope>
</reference>
<feature type="domain" description="HAT C-terminal dimerisation" evidence="1">
    <location>
        <begin position="8"/>
        <end position="90"/>
    </location>
</feature>